<sequence>MKHNPLYLFFILLTYTIGAQVQPLNLEDIHNSRKFSAQGVYGINWMNDGRYYSKMTFDKGSQKVIKSDILTDKEIETIVDSKDLKLSDGNPLNFESYSFSADESKLLLQANRESIYRRSYKAEYYLYDRETKALIPLEEGEKISYATYSPDGNKVAYVKENNLYIYDIASKSTTPITNDGEFNKLIHGAADWVYEEEFGFAKAFKWSSDSKSIAFLSFDEEDVKEYNMQIWGELYPQDYKFKYPKAGEKNSEISLTVYDVANGNKTNVDLGSEKDIYVPRFYWTPDSKLVFTKLNRLQNHMNLMIADENGKATSILEEKSDTYVDVEFTDELIFIDNGKKFIKTSEISGFKHIYLYNIDGSLVKQITDGDWEVSSLYGYDADSKTLYFSSREVSPLENHLYSIKINGKSKKQLTTESGWHGANFSTDFKYYIANYSSVEHPGLYRLYKSGQKTEMAVLEDNAKLIETIENYYQGKHSFFSFTTPEGIELNGYEILPADFDPSKKYPVLMYVYGGPGSQTVMNRAGGSREKWFHYLAQQGYIVVSVDNRGTGGRGKEFKHVTYKNLGKYEVQDQISAAKYLVTKDYVDASRIGIFGWSYGGYMSSNCLFIGNDVFSTAVAVAPVTTWRYYDTIYTERYLQRPQDNPEGYDENSPITHAAKLEGNFLLIHGTADDNVHFQNAVDLQTELINQGKHFDSFYYPNKNHGIYGGNTRLHLFTLITKYLDNNLKAEDNKTKDYTSGQ</sequence>
<reference evidence="6 7" key="1">
    <citation type="submission" date="2020-04" db="EMBL/GenBank/DDBJ databases">
        <title>Flammeovirgaceae bacterium KN852 isolated from deep sea.</title>
        <authorList>
            <person name="Zhang D.-C."/>
        </authorList>
    </citation>
    <scope>NUCLEOTIDE SEQUENCE [LARGE SCALE GENOMIC DNA]</scope>
    <source>
        <strain evidence="6 7">KN852</strain>
    </source>
</reference>
<dbReference type="Proteomes" id="UP000559010">
    <property type="component" value="Unassembled WGS sequence"/>
</dbReference>
<dbReference type="AlphaFoldDB" id="A0A848IVX7"/>
<name>A0A848IVX7_9BACT</name>
<dbReference type="SUPFAM" id="SSF53474">
    <property type="entry name" value="alpha/beta-Hydrolases"/>
    <property type="match status" value="1"/>
</dbReference>
<dbReference type="InterPro" id="IPR002469">
    <property type="entry name" value="Peptidase_S9B_N"/>
</dbReference>
<feature type="domain" description="Dipeptidylpeptidase IV N-terminal" evidence="5">
    <location>
        <begin position="100"/>
        <end position="441"/>
    </location>
</feature>
<accession>A0A848IVX7</accession>
<keyword evidence="3" id="KW-0325">Glycoprotein</keyword>
<evidence type="ECO:0000259" key="5">
    <source>
        <dbReference type="Pfam" id="PF00930"/>
    </source>
</evidence>
<keyword evidence="2" id="KW-0378">Hydrolase</keyword>
<dbReference type="PANTHER" id="PTHR11731">
    <property type="entry name" value="PROTEASE FAMILY S9B,C DIPEPTIDYL-PEPTIDASE IV-RELATED"/>
    <property type="match status" value="1"/>
</dbReference>
<keyword evidence="7" id="KW-1185">Reference proteome</keyword>
<gene>
    <name evidence="6" type="ORF">HH304_03255</name>
</gene>
<evidence type="ECO:0000313" key="6">
    <source>
        <dbReference type="EMBL" id="NMM47401.1"/>
    </source>
</evidence>
<dbReference type="Pfam" id="PF00930">
    <property type="entry name" value="DPPIV_N"/>
    <property type="match status" value="1"/>
</dbReference>
<dbReference type="GO" id="GO:0008239">
    <property type="term" value="F:dipeptidyl-peptidase activity"/>
    <property type="evidence" value="ECO:0007669"/>
    <property type="project" value="TreeGrafter"/>
</dbReference>
<dbReference type="InterPro" id="IPR001375">
    <property type="entry name" value="Peptidase_S9_cat"/>
</dbReference>
<dbReference type="Pfam" id="PF00326">
    <property type="entry name" value="Peptidase_S9"/>
    <property type="match status" value="1"/>
</dbReference>
<evidence type="ECO:0000256" key="3">
    <source>
        <dbReference type="ARBA" id="ARBA00023180"/>
    </source>
</evidence>
<dbReference type="FunFam" id="3.40.50.1820:FF:000003">
    <property type="entry name" value="Dipeptidyl peptidase 4"/>
    <property type="match status" value="1"/>
</dbReference>
<proteinExistence type="predicted"/>
<dbReference type="InterPro" id="IPR050278">
    <property type="entry name" value="Serine_Prot_S9B/DPPIV"/>
</dbReference>
<dbReference type="Gene3D" id="3.40.50.1820">
    <property type="entry name" value="alpha/beta hydrolase"/>
    <property type="match status" value="1"/>
</dbReference>
<dbReference type="InterPro" id="IPR029058">
    <property type="entry name" value="AB_hydrolase_fold"/>
</dbReference>
<dbReference type="EMBL" id="JABBNU010000002">
    <property type="protein sequence ID" value="NMM47401.1"/>
    <property type="molecule type" value="Genomic_DNA"/>
</dbReference>
<dbReference type="PROSITE" id="PS00708">
    <property type="entry name" value="PRO_ENDOPEP_SER"/>
    <property type="match status" value="1"/>
</dbReference>
<dbReference type="GO" id="GO:0006508">
    <property type="term" value="P:proteolysis"/>
    <property type="evidence" value="ECO:0007669"/>
    <property type="project" value="UniProtKB-KW"/>
</dbReference>
<evidence type="ECO:0000256" key="2">
    <source>
        <dbReference type="ARBA" id="ARBA00022801"/>
    </source>
</evidence>
<evidence type="ECO:0000256" key="1">
    <source>
        <dbReference type="ARBA" id="ARBA00022670"/>
    </source>
</evidence>
<protein>
    <submittedName>
        <fullName evidence="6">S9 family peptidase</fullName>
    </submittedName>
</protein>
<dbReference type="Gene3D" id="2.140.10.30">
    <property type="entry name" value="Dipeptidylpeptidase IV, N-terminal domain"/>
    <property type="match status" value="1"/>
</dbReference>
<dbReference type="RefSeq" id="WP_169678028.1">
    <property type="nucleotide sequence ID" value="NZ_JABBNU010000002.1"/>
</dbReference>
<evidence type="ECO:0000259" key="4">
    <source>
        <dbReference type="Pfam" id="PF00326"/>
    </source>
</evidence>
<dbReference type="PANTHER" id="PTHR11731:SF193">
    <property type="entry name" value="DIPEPTIDYL PEPTIDASE 9"/>
    <property type="match status" value="1"/>
</dbReference>
<dbReference type="SUPFAM" id="SSF82171">
    <property type="entry name" value="DPP6 N-terminal domain-like"/>
    <property type="match status" value="1"/>
</dbReference>
<feature type="domain" description="Peptidase S9 prolyl oligopeptidase catalytic" evidence="4">
    <location>
        <begin position="532"/>
        <end position="728"/>
    </location>
</feature>
<organism evidence="6 7">
    <name type="scientific">Marinigracilibium pacificum</name>
    <dbReference type="NCBI Taxonomy" id="2729599"/>
    <lineage>
        <taxon>Bacteria</taxon>
        <taxon>Pseudomonadati</taxon>
        <taxon>Bacteroidota</taxon>
        <taxon>Cytophagia</taxon>
        <taxon>Cytophagales</taxon>
        <taxon>Flammeovirgaceae</taxon>
        <taxon>Marinigracilibium</taxon>
    </lineage>
</organism>
<dbReference type="InterPro" id="IPR002471">
    <property type="entry name" value="Pept_S9_AS"/>
</dbReference>
<keyword evidence="1" id="KW-0645">Protease</keyword>
<comment type="caution">
    <text evidence="6">The sequence shown here is derived from an EMBL/GenBank/DDBJ whole genome shotgun (WGS) entry which is preliminary data.</text>
</comment>
<evidence type="ECO:0000313" key="7">
    <source>
        <dbReference type="Proteomes" id="UP000559010"/>
    </source>
</evidence>
<dbReference type="GO" id="GO:0004252">
    <property type="term" value="F:serine-type endopeptidase activity"/>
    <property type="evidence" value="ECO:0007669"/>
    <property type="project" value="InterPro"/>
</dbReference>